<name>A0AA35TNL5_GEOBA</name>
<dbReference type="InterPro" id="IPR027417">
    <property type="entry name" value="P-loop_NTPase"/>
</dbReference>
<dbReference type="SMART" id="SM00382">
    <property type="entry name" value="AAA"/>
    <property type="match status" value="2"/>
</dbReference>
<proteinExistence type="inferred from homology"/>
<reference evidence="7" key="1">
    <citation type="submission" date="2023-03" db="EMBL/GenBank/DDBJ databases">
        <authorList>
            <person name="Steffen K."/>
            <person name="Cardenas P."/>
        </authorList>
    </citation>
    <scope>NUCLEOTIDE SEQUENCE</scope>
</reference>
<evidence type="ECO:0000256" key="5">
    <source>
        <dbReference type="ARBA" id="ARBA00022970"/>
    </source>
</evidence>
<dbReference type="Proteomes" id="UP001174909">
    <property type="component" value="Unassembled WGS sequence"/>
</dbReference>
<keyword evidence="2" id="KW-0813">Transport</keyword>
<dbReference type="GO" id="GO:0015807">
    <property type="term" value="P:L-amino acid transport"/>
    <property type="evidence" value="ECO:0007669"/>
    <property type="project" value="TreeGrafter"/>
</dbReference>
<accession>A0AA35TNL5</accession>
<keyword evidence="8" id="KW-1185">Reference proteome</keyword>
<feature type="domain" description="ABC transporter" evidence="6">
    <location>
        <begin position="263"/>
        <end position="476"/>
    </location>
</feature>
<keyword evidence="3" id="KW-0547">Nucleotide-binding</keyword>
<dbReference type="InterPro" id="IPR003439">
    <property type="entry name" value="ABC_transporter-like_ATP-bd"/>
</dbReference>
<keyword evidence="4 7" id="KW-0067">ATP-binding</keyword>
<dbReference type="InterPro" id="IPR052156">
    <property type="entry name" value="BCAA_Transport_ATP-bd_LivF"/>
</dbReference>
<dbReference type="GO" id="GO:0016887">
    <property type="term" value="F:ATP hydrolysis activity"/>
    <property type="evidence" value="ECO:0007669"/>
    <property type="project" value="InterPro"/>
</dbReference>
<evidence type="ECO:0000256" key="1">
    <source>
        <dbReference type="ARBA" id="ARBA00005417"/>
    </source>
</evidence>
<evidence type="ECO:0000313" key="7">
    <source>
        <dbReference type="EMBL" id="CAI8051553.1"/>
    </source>
</evidence>
<dbReference type="SUPFAM" id="SSF52540">
    <property type="entry name" value="P-loop containing nucleoside triphosphate hydrolases"/>
    <property type="match status" value="2"/>
</dbReference>
<sequence>MEVHDLEKSFGAVVAAHDINVVVEEGETVGVIGANGAGKTTFVNLVTGHLPPGGGTVEFMGRSILGHSVRAIARMGLCRSFQVPQIFLSETVFDNLMMAFGIAEQEGATLLTPLREDRRAARVEAHLARYQIAEYRDVTGAALPQGIRKLLDIAMATVRKPRLLMLDEPTSGISAEEKFAIMDILMQALREEQTTVLFIEHDMEIVERYVARVLAFYQGEIICDAPTREALRDERVLEYVLGREHAAASPAPAPRSPSGGDALAVSDLDVSIGATPILRGVHLSVPSGSMCGLIGRNGAGKTTFMRAVMGALSIRQGRVQFGDVDLAAAPAHRRAHMGIGFMPEDRRLVPELTAEENILLPVWATGADNAGERLQWIYGLMPEVEEFRHRGATSLSGGQQKFVAFARALMCGTRLLLLDEPGEGIAPIFAQRMVEILDDLKKEGLSVLVAESNDVHIARLLDRTFVIERGSIVEGG</sequence>
<evidence type="ECO:0000256" key="3">
    <source>
        <dbReference type="ARBA" id="ARBA00022741"/>
    </source>
</evidence>
<dbReference type="PANTHER" id="PTHR43820">
    <property type="entry name" value="HIGH-AFFINITY BRANCHED-CHAIN AMINO ACID TRANSPORT ATP-BINDING PROTEIN LIVF"/>
    <property type="match status" value="1"/>
</dbReference>
<evidence type="ECO:0000313" key="8">
    <source>
        <dbReference type="Proteomes" id="UP001174909"/>
    </source>
</evidence>
<evidence type="ECO:0000256" key="2">
    <source>
        <dbReference type="ARBA" id="ARBA00022448"/>
    </source>
</evidence>
<dbReference type="PROSITE" id="PS50893">
    <property type="entry name" value="ABC_TRANSPORTER_2"/>
    <property type="match status" value="2"/>
</dbReference>
<evidence type="ECO:0000259" key="6">
    <source>
        <dbReference type="PROSITE" id="PS50893"/>
    </source>
</evidence>
<evidence type="ECO:0000256" key="4">
    <source>
        <dbReference type="ARBA" id="ARBA00022840"/>
    </source>
</evidence>
<comment type="similarity">
    <text evidence="1">Belongs to the ABC transporter superfamily.</text>
</comment>
<keyword evidence="5" id="KW-0029">Amino-acid transport</keyword>
<dbReference type="EMBL" id="CASHTH010003945">
    <property type="protein sequence ID" value="CAI8051553.1"/>
    <property type="molecule type" value="Genomic_DNA"/>
</dbReference>
<dbReference type="AlphaFoldDB" id="A0AA35TNL5"/>
<organism evidence="7 8">
    <name type="scientific">Geodia barretti</name>
    <name type="common">Barrett's horny sponge</name>
    <dbReference type="NCBI Taxonomy" id="519541"/>
    <lineage>
        <taxon>Eukaryota</taxon>
        <taxon>Metazoa</taxon>
        <taxon>Porifera</taxon>
        <taxon>Demospongiae</taxon>
        <taxon>Heteroscleromorpha</taxon>
        <taxon>Tetractinellida</taxon>
        <taxon>Astrophorina</taxon>
        <taxon>Geodiidae</taxon>
        <taxon>Geodia</taxon>
    </lineage>
</organism>
<dbReference type="InterPro" id="IPR003593">
    <property type="entry name" value="AAA+_ATPase"/>
</dbReference>
<dbReference type="GO" id="GO:0005524">
    <property type="term" value="F:ATP binding"/>
    <property type="evidence" value="ECO:0007669"/>
    <property type="project" value="UniProtKB-KW"/>
</dbReference>
<dbReference type="PANTHER" id="PTHR43820:SF4">
    <property type="entry name" value="HIGH-AFFINITY BRANCHED-CHAIN AMINO ACID TRANSPORT ATP-BINDING PROTEIN LIVF"/>
    <property type="match status" value="1"/>
</dbReference>
<protein>
    <submittedName>
        <fullName evidence="7">Arabinose import ATP-binding protein AraG</fullName>
    </submittedName>
</protein>
<comment type="caution">
    <text evidence="7">The sequence shown here is derived from an EMBL/GenBank/DDBJ whole genome shotgun (WGS) entry which is preliminary data.</text>
</comment>
<gene>
    <name evidence="7" type="ORF">GBAR_LOCUS28221</name>
</gene>
<dbReference type="GO" id="GO:0015658">
    <property type="term" value="F:branched-chain amino acid transmembrane transporter activity"/>
    <property type="evidence" value="ECO:0007669"/>
    <property type="project" value="TreeGrafter"/>
</dbReference>
<dbReference type="Pfam" id="PF00005">
    <property type="entry name" value="ABC_tran"/>
    <property type="match status" value="2"/>
</dbReference>
<feature type="domain" description="ABC transporter" evidence="6">
    <location>
        <begin position="1"/>
        <end position="243"/>
    </location>
</feature>
<dbReference type="Gene3D" id="3.40.50.300">
    <property type="entry name" value="P-loop containing nucleotide triphosphate hydrolases"/>
    <property type="match status" value="2"/>
</dbReference>